<dbReference type="SUPFAM" id="SSF51206">
    <property type="entry name" value="cAMP-binding domain-like"/>
    <property type="match status" value="1"/>
</dbReference>
<dbReference type="PANTHER" id="PTHR24567">
    <property type="entry name" value="CRP FAMILY TRANSCRIPTIONAL REGULATORY PROTEIN"/>
    <property type="match status" value="1"/>
</dbReference>
<dbReference type="InterPro" id="IPR036390">
    <property type="entry name" value="WH_DNA-bd_sf"/>
</dbReference>
<dbReference type="AlphaFoldDB" id="A0A917BXN1"/>
<dbReference type="GO" id="GO:0003677">
    <property type="term" value="F:DNA binding"/>
    <property type="evidence" value="ECO:0007669"/>
    <property type="project" value="UniProtKB-KW"/>
</dbReference>
<comment type="caution">
    <text evidence="6">The sequence shown here is derived from an EMBL/GenBank/DDBJ whole genome shotgun (WGS) entry which is preliminary data.</text>
</comment>
<accession>A0A917BXN1</accession>
<dbReference type="SUPFAM" id="SSF46785">
    <property type="entry name" value="Winged helix' DNA-binding domain"/>
    <property type="match status" value="1"/>
</dbReference>
<keyword evidence="3" id="KW-0804">Transcription</keyword>
<dbReference type="InterPro" id="IPR018490">
    <property type="entry name" value="cNMP-bd_dom_sf"/>
</dbReference>
<evidence type="ECO:0000259" key="5">
    <source>
        <dbReference type="PROSITE" id="PS51063"/>
    </source>
</evidence>
<sequence length="231" mass="25644">MDFNKLAQLPILNRLPQDVLEIVFRTGEVKQVKAGDILSREGAPACHVIWILSGRAKTSVENINGEETVIDIISQGAKVGLAEVCEEGAYCLSVQVLEDSVIFQLPKAQFLSLLEEQFDLQMAVFANISVEMRGAVREINDLKLKNTSRRLGAYLLGMTSAEEGEVVIDLPFGKRLLAARLAMKPESLSRALAKLKKTGVETMRNQVKIMDIEVLKTYCGEDDWLFEEGMV</sequence>
<feature type="domain" description="Cyclic nucleotide-binding" evidence="4">
    <location>
        <begin position="11"/>
        <end position="131"/>
    </location>
</feature>
<dbReference type="PANTHER" id="PTHR24567:SF28">
    <property type="entry name" value="LISTERIOLYSIN REGULATORY PROTEIN"/>
    <property type="match status" value="1"/>
</dbReference>
<evidence type="ECO:0000256" key="3">
    <source>
        <dbReference type="ARBA" id="ARBA00023163"/>
    </source>
</evidence>
<dbReference type="InterPro" id="IPR014710">
    <property type="entry name" value="RmlC-like_jellyroll"/>
</dbReference>
<evidence type="ECO:0000313" key="6">
    <source>
        <dbReference type="EMBL" id="GGF60146.1"/>
    </source>
</evidence>
<keyword evidence="1" id="KW-0805">Transcription regulation</keyword>
<dbReference type="InterPro" id="IPR012318">
    <property type="entry name" value="HTH_CRP"/>
</dbReference>
<proteinExistence type="predicted"/>
<dbReference type="Gene3D" id="1.10.10.10">
    <property type="entry name" value="Winged helix-like DNA-binding domain superfamily/Winged helix DNA-binding domain"/>
    <property type="match status" value="1"/>
</dbReference>
<dbReference type="RefSeq" id="WP_188662860.1">
    <property type="nucleotide sequence ID" value="NZ_BMHV01000007.1"/>
</dbReference>
<feature type="domain" description="HTH crp-type" evidence="5">
    <location>
        <begin position="145"/>
        <end position="213"/>
    </location>
</feature>
<dbReference type="InterPro" id="IPR050397">
    <property type="entry name" value="Env_Response_Regulators"/>
</dbReference>
<dbReference type="GO" id="GO:0005829">
    <property type="term" value="C:cytosol"/>
    <property type="evidence" value="ECO:0007669"/>
    <property type="project" value="TreeGrafter"/>
</dbReference>
<dbReference type="GO" id="GO:0003700">
    <property type="term" value="F:DNA-binding transcription factor activity"/>
    <property type="evidence" value="ECO:0007669"/>
    <property type="project" value="TreeGrafter"/>
</dbReference>
<keyword evidence="2" id="KW-0238">DNA-binding</keyword>
<dbReference type="Pfam" id="PF00027">
    <property type="entry name" value="cNMP_binding"/>
    <property type="match status" value="1"/>
</dbReference>
<dbReference type="Proteomes" id="UP000632498">
    <property type="component" value="Unassembled WGS sequence"/>
</dbReference>
<evidence type="ECO:0000256" key="1">
    <source>
        <dbReference type="ARBA" id="ARBA00023015"/>
    </source>
</evidence>
<name>A0A917BXN1_9PROT</name>
<dbReference type="EMBL" id="BMHV01000007">
    <property type="protein sequence ID" value="GGF60146.1"/>
    <property type="molecule type" value="Genomic_DNA"/>
</dbReference>
<dbReference type="InterPro" id="IPR000595">
    <property type="entry name" value="cNMP-bd_dom"/>
</dbReference>
<evidence type="ECO:0000256" key="2">
    <source>
        <dbReference type="ARBA" id="ARBA00023125"/>
    </source>
</evidence>
<gene>
    <name evidence="6" type="ORF">GCM10011332_12320</name>
</gene>
<reference evidence="6" key="1">
    <citation type="journal article" date="2014" name="Int. J. Syst. Evol. Microbiol.">
        <title>Complete genome sequence of Corynebacterium casei LMG S-19264T (=DSM 44701T), isolated from a smear-ripened cheese.</title>
        <authorList>
            <consortium name="US DOE Joint Genome Institute (JGI-PGF)"/>
            <person name="Walter F."/>
            <person name="Albersmeier A."/>
            <person name="Kalinowski J."/>
            <person name="Ruckert C."/>
        </authorList>
    </citation>
    <scope>NUCLEOTIDE SEQUENCE</scope>
    <source>
        <strain evidence="6">CGMCC 1.15254</strain>
    </source>
</reference>
<dbReference type="PROSITE" id="PS51063">
    <property type="entry name" value="HTH_CRP_2"/>
    <property type="match status" value="1"/>
</dbReference>
<dbReference type="CDD" id="cd00038">
    <property type="entry name" value="CAP_ED"/>
    <property type="match status" value="1"/>
</dbReference>
<dbReference type="InterPro" id="IPR036388">
    <property type="entry name" value="WH-like_DNA-bd_sf"/>
</dbReference>
<dbReference type="SMART" id="SM00100">
    <property type="entry name" value="cNMP"/>
    <property type="match status" value="1"/>
</dbReference>
<organism evidence="6 7">
    <name type="scientific">Terasakiella brassicae</name>
    <dbReference type="NCBI Taxonomy" id="1634917"/>
    <lineage>
        <taxon>Bacteria</taxon>
        <taxon>Pseudomonadati</taxon>
        <taxon>Pseudomonadota</taxon>
        <taxon>Alphaproteobacteria</taxon>
        <taxon>Rhodospirillales</taxon>
        <taxon>Terasakiellaceae</taxon>
        <taxon>Terasakiella</taxon>
    </lineage>
</organism>
<dbReference type="Gene3D" id="2.60.120.10">
    <property type="entry name" value="Jelly Rolls"/>
    <property type="match status" value="1"/>
</dbReference>
<keyword evidence="7" id="KW-1185">Reference proteome</keyword>
<evidence type="ECO:0000313" key="7">
    <source>
        <dbReference type="Proteomes" id="UP000632498"/>
    </source>
</evidence>
<dbReference type="PROSITE" id="PS50042">
    <property type="entry name" value="CNMP_BINDING_3"/>
    <property type="match status" value="1"/>
</dbReference>
<evidence type="ECO:0000259" key="4">
    <source>
        <dbReference type="PROSITE" id="PS50042"/>
    </source>
</evidence>
<reference evidence="6" key="2">
    <citation type="submission" date="2020-09" db="EMBL/GenBank/DDBJ databases">
        <authorList>
            <person name="Sun Q."/>
            <person name="Zhou Y."/>
        </authorList>
    </citation>
    <scope>NUCLEOTIDE SEQUENCE</scope>
    <source>
        <strain evidence="6">CGMCC 1.15254</strain>
    </source>
</reference>
<dbReference type="Pfam" id="PF13545">
    <property type="entry name" value="HTH_Crp_2"/>
    <property type="match status" value="1"/>
</dbReference>
<protein>
    <submittedName>
        <fullName evidence="6">Crp/Fnr family transcriptional regulator</fullName>
    </submittedName>
</protein>